<dbReference type="GO" id="GO:0046168">
    <property type="term" value="P:glycerol-3-phosphate catabolic process"/>
    <property type="evidence" value="ECO:0007669"/>
    <property type="project" value="TreeGrafter"/>
</dbReference>
<dbReference type="GO" id="GO:0004368">
    <property type="term" value="F:glycerol-3-phosphate dehydrogenase (quinone) activity"/>
    <property type="evidence" value="ECO:0007669"/>
    <property type="project" value="UniProtKB-EC"/>
</dbReference>
<dbReference type="PANTHER" id="PTHR11985">
    <property type="entry name" value="GLYCEROL-3-PHOSPHATE DEHYDROGENASE"/>
    <property type="match status" value="1"/>
</dbReference>
<organism evidence="14 15">
    <name type="scientific">Corynebacterium minutissimum</name>
    <dbReference type="NCBI Taxonomy" id="38301"/>
    <lineage>
        <taxon>Bacteria</taxon>
        <taxon>Bacillati</taxon>
        <taxon>Actinomycetota</taxon>
        <taxon>Actinomycetes</taxon>
        <taxon>Mycobacteriales</taxon>
        <taxon>Corynebacteriaceae</taxon>
        <taxon>Corynebacterium</taxon>
    </lineage>
</organism>
<keyword evidence="5" id="KW-0963">Cytoplasm</keyword>
<dbReference type="GO" id="GO:0006071">
    <property type="term" value="P:glycerol metabolic process"/>
    <property type="evidence" value="ECO:0007669"/>
    <property type="project" value="UniProtKB-KW"/>
</dbReference>
<dbReference type="EMBL" id="UFXP01000001">
    <property type="protein sequence ID" value="STC81604.1"/>
    <property type="molecule type" value="Genomic_DNA"/>
</dbReference>
<evidence type="ECO:0000256" key="3">
    <source>
        <dbReference type="ARBA" id="ARBA00007330"/>
    </source>
</evidence>
<dbReference type="Gene3D" id="3.50.50.60">
    <property type="entry name" value="FAD/NAD(P)-binding domain"/>
    <property type="match status" value="1"/>
</dbReference>
<dbReference type="PRINTS" id="PR01001">
    <property type="entry name" value="FADG3PDH"/>
</dbReference>
<evidence type="ECO:0000256" key="4">
    <source>
        <dbReference type="ARBA" id="ARBA00013029"/>
    </source>
</evidence>
<dbReference type="RefSeq" id="WP_115023917.1">
    <property type="nucleotide sequence ID" value="NZ_CP069533.1"/>
</dbReference>
<evidence type="ECO:0000313" key="14">
    <source>
        <dbReference type="EMBL" id="STC81604.1"/>
    </source>
</evidence>
<evidence type="ECO:0000256" key="2">
    <source>
        <dbReference type="ARBA" id="ARBA00004496"/>
    </source>
</evidence>
<dbReference type="Pfam" id="PF16901">
    <property type="entry name" value="DAO_C"/>
    <property type="match status" value="1"/>
</dbReference>
<dbReference type="InterPro" id="IPR000447">
    <property type="entry name" value="G3P_DH_FAD-dep"/>
</dbReference>
<keyword evidence="6 11" id="KW-0285">Flavoprotein</keyword>
<dbReference type="GO" id="GO:0009331">
    <property type="term" value="C:glycerol-3-phosphate dehydrogenase (FAD) complex"/>
    <property type="evidence" value="ECO:0007669"/>
    <property type="project" value="UniProtKB-UniRule"/>
</dbReference>
<dbReference type="Gene3D" id="3.30.9.10">
    <property type="entry name" value="D-Amino Acid Oxidase, subunit A, domain 2"/>
    <property type="match status" value="1"/>
</dbReference>
<dbReference type="EC" id="1.1.5.3" evidence="4 11"/>
<evidence type="ECO:0000256" key="5">
    <source>
        <dbReference type="ARBA" id="ARBA00022490"/>
    </source>
</evidence>
<keyword evidence="9 11" id="KW-0560">Oxidoreductase</keyword>
<dbReference type="InterPro" id="IPR038299">
    <property type="entry name" value="DAO_C_sf"/>
</dbReference>
<dbReference type="Proteomes" id="UP000254287">
    <property type="component" value="Unassembled WGS sequence"/>
</dbReference>
<accession>A0A376D4I5</accession>
<dbReference type="FunFam" id="1.10.8.870:FF:000003">
    <property type="entry name" value="Glycerol-3-phosphate dehydrogenase"/>
    <property type="match status" value="1"/>
</dbReference>
<evidence type="ECO:0000256" key="7">
    <source>
        <dbReference type="ARBA" id="ARBA00022798"/>
    </source>
</evidence>
<comment type="subcellular location">
    <subcellularLocation>
        <location evidence="2">Cytoplasm</location>
    </subcellularLocation>
</comment>
<gene>
    <name evidence="14" type="primary">glpD</name>
    <name evidence="14" type="ORF">NCTC10289_02475</name>
</gene>
<evidence type="ECO:0000256" key="8">
    <source>
        <dbReference type="ARBA" id="ARBA00022827"/>
    </source>
</evidence>
<evidence type="ECO:0000259" key="13">
    <source>
        <dbReference type="Pfam" id="PF16901"/>
    </source>
</evidence>
<sequence length="574" mass="62706">MTTTSNHSFNPEYFEQTWNDYSTEDYDVVIIGGGSVGAGAAVDAATRGLKTAVLESQDFAAGTSSRSSKMFHGGLRYLAMFDFRLVAESLKERELNMSTLAPHLVKPLKFIFPLTHRGWERVMMFGGFTLYDLMGGAKSVPMQKHLTRKGVLKVTPGLKEDAVVGGVRYYDTLVDDARHTMTVLRTAAEYGASVRTGTEVIGFEKDNRGRITAAQVRDLETGRETTVKGKVFINATGVWNDKIQEMAGAEGKFTVHASKGVHIVVPKDALDADAALCFVTEKSVLFVIPWGEYWIIGTTDTDWEKGLSLPDPAPTKADIDYILDQVNQRVRNKITREDIVGVYSGLRPLLSGKSDSTTNLSRNHAVARVAPGLVSVAGGKYTTYRVIGKDAVDLAAKELGFKVAESVTERTPILGADGYHALANQVPALARRYNLDENRIEHLLGRYGSLISEVLAPAAEDASLLEAVPGAESYIWAEVRYAVTHEGALHIDDIVSRRLRVAIEFADRGVAAAQPIAEFVAPLLGWDQNDIEREVSQFKQHTEAELAAEAALTDREANDILERAGSARATKEEA</sequence>
<evidence type="ECO:0000259" key="12">
    <source>
        <dbReference type="Pfam" id="PF01266"/>
    </source>
</evidence>
<dbReference type="Pfam" id="PF01266">
    <property type="entry name" value="DAO"/>
    <property type="match status" value="1"/>
</dbReference>
<comment type="cofactor">
    <cofactor evidence="1 11">
        <name>FAD</name>
        <dbReference type="ChEBI" id="CHEBI:57692"/>
    </cofactor>
</comment>
<comment type="similarity">
    <text evidence="3 11">Belongs to the FAD-dependent glycerol-3-phosphate dehydrogenase family.</text>
</comment>
<feature type="domain" description="Alpha-glycerophosphate oxidase C-terminal" evidence="13">
    <location>
        <begin position="406"/>
        <end position="529"/>
    </location>
</feature>
<comment type="catalytic activity">
    <reaction evidence="10 11">
        <text>a quinone + sn-glycerol 3-phosphate = dihydroxyacetone phosphate + a quinol</text>
        <dbReference type="Rhea" id="RHEA:18977"/>
        <dbReference type="ChEBI" id="CHEBI:24646"/>
        <dbReference type="ChEBI" id="CHEBI:57597"/>
        <dbReference type="ChEBI" id="CHEBI:57642"/>
        <dbReference type="ChEBI" id="CHEBI:132124"/>
        <dbReference type="EC" id="1.1.5.3"/>
    </reaction>
</comment>
<dbReference type="PROSITE" id="PS00977">
    <property type="entry name" value="FAD_G3PDH_1"/>
    <property type="match status" value="1"/>
</dbReference>
<dbReference type="InterPro" id="IPR031656">
    <property type="entry name" value="DAO_C"/>
</dbReference>
<feature type="domain" description="FAD dependent oxidoreductase" evidence="12">
    <location>
        <begin position="27"/>
        <end position="384"/>
    </location>
</feature>
<evidence type="ECO:0000313" key="15">
    <source>
        <dbReference type="Proteomes" id="UP000254287"/>
    </source>
</evidence>
<proteinExistence type="inferred from homology"/>
<evidence type="ECO:0000256" key="10">
    <source>
        <dbReference type="ARBA" id="ARBA00049055"/>
    </source>
</evidence>
<dbReference type="SUPFAM" id="SSF51905">
    <property type="entry name" value="FAD/NAD(P)-binding domain"/>
    <property type="match status" value="1"/>
</dbReference>
<name>A0A376D4I5_9CORY</name>
<dbReference type="AlphaFoldDB" id="A0A376D4I5"/>
<keyword evidence="8" id="KW-0274">FAD</keyword>
<reference evidence="14 15" key="1">
    <citation type="submission" date="2018-06" db="EMBL/GenBank/DDBJ databases">
        <authorList>
            <consortium name="Pathogen Informatics"/>
            <person name="Doyle S."/>
        </authorList>
    </citation>
    <scope>NUCLEOTIDE SEQUENCE [LARGE SCALE GENOMIC DNA]</scope>
    <source>
        <strain evidence="14 15">NCTC10289</strain>
    </source>
</reference>
<dbReference type="InterPro" id="IPR036188">
    <property type="entry name" value="FAD/NAD-bd_sf"/>
</dbReference>
<dbReference type="PANTHER" id="PTHR11985:SF31">
    <property type="entry name" value="GLYCEROL-3-PHOSPHATE DEHYDROGENASE 2"/>
    <property type="match status" value="1"/>
</dbReference>
<dbReference type="Gene3D" id="1.10.8.870">
    <property type="entry name" value="Alpha-glycerophosphate oxidase, cap domain"/>
    <property type="match status" value="1"/>
</dbReference>
<evidence type="ECO:0000256" key="9">
    <source>
        <dbReference type="ARBA" id="ARBA00023002"/>
    </source>
</evidence>
<keyword evidence="7" id="KW-0319">Glycerol metabolism</keyword>
<dbReference type="InterPro" id="IPR006076">
    <property type="entry name" value="FAD-dep_OxRdtase"/>
</dbReference>
<evidence type="ECO:0000256" key="6">
    <source>
        <dbReference type="ARBA" id="ARBA00022630"/>
    </source>
</evidence>
<protein>
    <recommendedName>
        <fullName evidence="4 11">Glycerol-3-phosphate dehydrogenase</fullName>
        <ecNumber evidence="4 11">1.1.5.3</ecNumber>
    </recommendedName>
</protein>
<evidence type="ECO:0000256" key="1">
    <source>
        <dbReference type="ARBA" id="ARBA00001974"/>
    </source>
</evidence>
<evidence type="ECO:0000256" key="11">
    <source>
        <dbReference type="RuleBase" id="RU361217"/>
    </source>
</evidence>